<evidence type="ECO:0000256" key="4">
    <source>
        <dbReference type="ARBA" id="ARBA00022827"/>
    </source>
</evidence>
<dbReference type="SUPFAM" id="SSF51905">
    <property type="entry name" value="FAD/NAD(P)-binding domain"/>
    <property type="match status" value="2"/>
</dbReference>
<dbReference type="InterPro" id="IPR036188">
    <property type="entry name" value="FAD/NAD-bd_sf"/>
</dbReference>
<evidence type="ECO:0000313" key="8">
    <source>
        <dbReference type="EMBL" id="KAK7464795.1"/>
    </source>
</evidence>
<evidence type="ECO:0000256" key="3">
    <source>
        <dbReference type="ARBA" id="ARBA00022630"/>
    </source>
</evidence>
<keyword evidence="9" id="KW-1185">Reference proteome</keyword>
<dbReference type="Pfam" id="PF00743">
    <property type="entry name" value="FMO-like"/>
    <property type="match status" value="1"/>
</dbReference>
<dbReference type="InterPro" id="IPR020946">
    <property type="entry name" value="Flavin_mOase-like"/>
</dbReference>
<protein>
    <recommendedName>
        <fullName evidence="10">Cyclopentanone 1,2-monooxygenase</fullName>
    </recommendedName>
</protein>
<accession>A0ABR1JR17</accession>
<evidence type="ECO:0000313" key="9">
    <source>
        <dbReference type="Proteomes" id="UP001498398"/>
    </source>
</evidence>
<keyword evidence="3" id="KW-0285">Flavoprotein</keyword>
<dbReference type="InterPro" id="IPR050775">
    <property type="entry name" value="FAD-binding_Monooxygenases"/>
</dbReference>
<dbReference type="PANTHER" id="PTHR43098">
    <property type="entry name" value="L-ORNITHINE N(5)-MONOOXYGENASE-RELATED"/>
    <property type="match status" value="1"/>
</dbReference>
<evidence type="ECO:0008006" key="10">
    <source>
        <dbReference type="Google" id="ProtNLM"/>
    </source>
</evidence>
<sequence>MTAPHTTEPLDVLVVGCGFGGLYQLYHYRKLGYSFQVFDATPDLGGVWYWNCYPGARVDSDVPNYEFSLPELWRDWTWTEKFPDWRELRKYFDYVDSKLDVRKHIRFNTRVVGARWDEETHQWEVEAEDHSDPAASPTMMRVRTKFLIICVGFAAKAYIPDIKGLDSFKGACHHTSRWPQEGLDMKGKRVGVVGTGASGVQVIQETGREVGHLTVFQRTPNLAIPMRQAKLDRESQEKKKGLYPTIYKRRRQTYTGYYYDRYPKSTLEATPEERQLYLEDLWERGGFRFITSNYNDLRTNQEANDEIYAFWRQKVRERLHDPYMQEKLAPTIPPHPFGVKRPCLEQYYYEIFNLPNVSLVDLEECPISEVTPRGILTADGVKHELDVIVLATGFDSLTGGITQMNIKGVDGSTIAEKWKPGVYSYLGMTSANFPNLFFMYGPQGPTAFCNGPTCLEIQGDWIVNCVRYMMENNLTRIEADTEAELDWRQRVLDASARGLWSKAKSWYMGANIPGKAIEPLNWAGGVQNYDRICIEVAGKGYKGFTIS</sequence>
<reference evidence="8 9" key="1">
    <citation type="submission" date="2024-01" db="EMBL/GenBank/DDBJ databases">
        <title>A draft genome for the cacao thread blight pathogen Marasmiellus scandens.</title>
        <authorList>
            <person name="Baruah I.K."/>
            <person name="Leung J."/>
            <person name="Bukari Y."/>
            <person name="Amoako-Attah I."/>
            <person name="Meinhardt L.W."/>
            <person name="Bailey B.A."/>
            <person name="Cohen S.P."/>
        </authorList>
    </citation>
    <scope>NUCLEOTIDE SEQUENCE [LARGE SCALE GENOMIC DNA]</scope>
    <source>
        <strain evidence="8 9">GH-19</strain>
    </source>
</reference>
<dbReference type="EMBL" id="JBANRG010000007">
    <property type="protein sequence ID" value="KAK7464795.1"/>
    <property type="molecule type" value="Genomic_DNA"/>
</dbReference>
<evidence type="ECO:0000256" key="5">
    <source>
        <dbReference type="ARBA" id="ARBA00022857"/>
    </source>
</evidence>
<evidence type="ECO:0000256" key="6">
    <source>
        <dbReference type="ARBA" id="ARBA00023002"/>
    </source>
</evidence>
<evidence type="ECO:0000256" key="7">
    <source>
        <dbReference type="ARBA" id="ARBA00023033"/>
    </source>
</evidence>
<evidence type="ECO:0000256" key="2">
    <source>
        <dbReference type="ARBA" id="ARBA00010139"/>
    </source>
</evidence>
<dbReference type="PANTHER" id="PTHR43098:SF3">
    <property type="entry name" value="L-ORNITHINE N(5)-MONOOXYGENASE-RELATED"/>
    <property type="match status" value="1"/>
</dbReference>
<comment type="cofactor">
    <cofactor evidence="1">
        <name>FAD</name>
        <dbReference type="ChEBI" id="CHEBI:57692"/>
    </cofactor>
</comment>
<keyword evidence="7" id="KW-0503">Monooxygenase</keyword>
<comment type="caution">
    <text evidence="8">The sequence shown here is derived from an EMBL/GenBank/DDBJ whole genome shotgun (WGS) entry which is preliminary data.</text>
</comment>
<proteinExistence type="inferred from homology"/>
<gene>
    <name evidence="8" type="ORF">VKT23_006002</name>
</gene>
<keyword evidence="4" id="KW-0274">FAD</keyword>
<name>A0ABR1JR17_9AGAR</name>
<evidence type="ECO:0000256" key="1">
    <source>
        <dbReference type="ARBA" id="ARBA00001974"/>
    </source>
</evidence>
<comment type="similarity">
    <text evidence="2">Belongs to the FAD-binding monooxygenase family.</text>
</comment>
<organism evidence="8 9">
    <name type="scientific">Marasmiellus scandens</name>
    <dbReference type="NCBI Taxonomy" id="2682957"/>
    <lineage>
        <taxon>Eukaryota</taxon>
        <taxon>Fungi</taxon>
        <taxon>Dikarya</taxon>
        <taxon>Basidiomycota</taxon>
        <taxon>Agaricomycotina</taxon>
        <taxon>Agaricomycetes</taxon>
        <taxon>Agaricomycetidae</taxon>
        <taxon>Agaricales</taxon>
        <taxon>Marasmiineae</taxon>
        <taxon>Omphalotaceae</taxon>
        <taxon>Marasmiellus</taxon>
    </lineage>
</organism>
<keyword evidence="6" id="KW-0560">Oxidoreductase</keyword>
<keyword evidence="5" id="KW-0521">NADP</keyword>
<dbReference type="Proteomes" id="UP001498398">
    <property type="component" value="Unassembled WGS sequence"/>
</dbReference>
<dbReference type="Gene3D" id="3.50.50.60">
    <property type="entry name" value="FAD/NAD(P)-binding domain"/>
    <property type="match status" value="2"/>
</dbReference>